<proteinExistence type="predicted"/>
<evidence type="ECO:0000313" key="1">
    <source>
        <dbReference type="EMBL" id="GLC56263.1"/>
    </source>
</evidence>
<protein>
    <submittedName>
        <fullName evidence="1">Uncharacterized protein</fullName>
    </submittedName>
</protein>
<reference evidence="1 2" key="1">
    <citation type="journal article" date="2023" name="Commun. Biol.">
        <title>Reorganization of the ancestral sex-determining regions during the evolution of trioecy in Pleodorina starrii.</title>
        <authorList>
            <person name="Takahashi K."/>
            <person name="Suzuki S."/>
            <person name="Kawai-Toyooka H."/>
            <person name="Yamamoto K."/>
            <person name="Hamaji T."/>
            <person name="Ootsuki R."/>
            <person name="Yamaguchi H."/>
            <person name="Kawachi M."/>
            <person name="Higashiyama T."/>
            <person name="Nozaki H."/>
        </authorList>
    </citation>
    <scope>NUCLEOTIDE SEQUENCE [LARGE SCALE GENOMIC DNA]</scope>
    <source>
        <strain evidence="1 2">NIES-4479</strain>
    </source>
</reference>
<dbReference type="EMBL" id="BRXU01000015">
    <property type="protein sequence ID" value="GLC56263.1"/>
    <property type="molecule type" value="Genomic_DNA"/>
</dbReference>
<dbReference type="AlphaFoldDB" id="A0A9W6F4J3"/>
<sequence>MQAEFAGFAAASGSDRSGPTGANSCAPLVLLCSHVSQPVIRECSPISKPFRAAQKRRAGSPQLRLISQRPASFPAATFSPTLDLSAPPPASSSPIPVPSTVRLAAWNSSPNPSGLTPPGSQAPFVPLPAFGVPALLPSFPPGPAAATAPPNCVPNPLLGHPTADLSRTLGPSEPTLYGHCLARLSAPVVPAAVHDPVTSRQIYEEGLAAAAKVCDQALKPDTVQKQEVAGLELAAWLATQPHGRDLRTCTDSDLLVNVQTCWLPGRSVE</sequence>
<evidence type="ECO:0000313" key="2">
    <source>
        <dbReference type="Proteomes" id="UP001165080"/>
    </source>
</evidence>
<organism evidence="1 2">
    <name type="scientific">Pleodorina starrii</name>
    <dbReference type="NCBI Taxonomy" id="330485"/>
    <lineage>
        <taxon>Eukaryota</taxon>
        <taxon>Viridiplantae</taxon>
        <taxon>Chlorophyta</taxon>
        <taxon>core chlorophytes</taxon>
        <taxon>Chlorophyceae</taxon>
        <taxon>CS clade</taxon>
        <taxon>Chlamydomonadales</taxon>
        <taxon>Volvocaceae</taxon>
        <taxon>Pleodorina</taxon>
    </lineage>
</organism>
<accession>A0A9W6F4J3</accession>
<dbReference type="Proteomes" id="UP001165080">
    <property type="component" value="Unassembled WGS sequence"/>
</dbReference>
<name>A0A9W6F4J3_9CHLO</name>
<gene>
    <name evidence="1" type="primary">PLESTB001645</name>
    <name evidence="1" type="ORF">PLESTB_001086000</name>
</gene>
<comment type="caution">
    <text evidence="1">The sequence shown here is derived from an EMBL/GenBank/DDBJ whole genome shotgun (WGS) entry which is preliminary data.</text>
</comment>
<keyword evidence="2" id="KW-1185">Reference proteome</keyword>